<protein>
    <submittedName>
        <fullName evidence="1">HAD-IIA family hydrolase</fullName>
    </submittedName>
</protein>
<organism evidence="1 2">
    <name type="scientific">Paludisphaera mucosa</name>
    <dbReference type="NCBI Taxonomy" id="3030827"/>
    <lineage>
        <taxon>Bacteria</taxon>
        <taxon>Pseudomonadati</taxon>
        <taxon>Planctomycetota</taxon>
        <taxon>Planctomycetia</taxon>
        <taxon>Isosphaerales</taxon>
        <taxon>Isosphaeraceae</taxon>
        <taxon>Paludisphaera</taxon>
    </lineage>
</organism>
<dbReference type="InterPro" id="IPR006357">
    <property type="entry name" value="HAD-SF_hydro_IIA"/>
</dbReference>
<dbReference type="GO" id="GO:0016787">
    <property type="term" value="F:hydrolase activity"/>
    <property type="evidence" value="ECO:0007669"/>
    <property type="project" value="UniProtKB-KW"/>
</dbReference>
<dbReference type="Proteomes" id="UP001216907">
    <property type="component" value="Unassembled WGS sequence"/>
</dbReference>
<evidence type="ECO:0000313" key="1">
    <source>
        <dbReference type="EMBL" id="MDG3002472.1"/>
    </source>
</evidence>
<dbReference type="Pfam" id="PF13344">
    <property type="entry name" value="Hydrolase_6"/>
    <property type="match status" value="1"/>
</dbReference>
<dbReference type="NCBIfam" id="TIGR01509">
    <property type="entry name" value="HAD-SF-IA-v3"/>
    <property type="match status" value="1"/>
</dbReference>
<proteinExistence type="predicted"/>
<dbReference type="RefSeq" id="WP_277858836.1">
    <property type="nucleotide sequence ID" value="NZ_JARRAG010000001.1"/>
</dbReference>
<evidence type="ECO:0000313" key="2">
    <source>
        <dbReference type="Proteomes" id="UP001216907"/>
    </source>
</evidence>
<sequence length="272" mass="28327">MTSLRTIRGYAFDLDGTIWAGPHLLPGAAELVAALRRAGLAVVFASNSSRHGSDVLARELTRLGVPAEAREVVAAFDLTADEVLARIGPVPVLAIGTDDLERSLARVGHTPVPPERWTEARAVVVGNDPLFDFGRLRAASRAVAAGAAFFAVNLDARYPVADGFDPGCGALVEAVATAARSRPIVVGKPHPRMFEAAVARLGCPPAQAAMIGDSQESDIVGGKAAGMFTIWVAPHADVPAVVQPDLAVDGLPELHRLWLQAEDPSGSASLSA</sequence>
<name>A0ABT6F4G8_9BACT</name>
<gene>
    <name evidence="1" type="ORF">PZE19_01620</name>
</gene>
<dbReference type="InterPro" id="IPR006439">
    <property type="entry name" value="HAD-SF_hydro_IA"/>
</dbReference>
<dbReference type="NCBIfam" id="TIGR01460">
    <property type="entry name" value="HAD-SF-IIA"/>
    <property type="match status" value="1"/>
</dbReference>
<dbReference type="Gene3D" id="3.40.50.1000">
    <property type="entry name" value="HAD superfamily/HAD-like"/>
    <property type="match status" value="2"/>
</dbReference>
<comment type="caution">
    <text evidence="1">The sequence shown here is derived from an EMBL/GenBank/DDBJ whole genome shotgun (WGS) entry which is preliminary data.</text>
</comment>
<accession>A0ABT6F4G8</accession>
<dbReference type="Pfam" id="PF13242">
    <property type="entry name" value="Hydrolase_like"/>
    <property type="match status" value="1"/>
</dbReference>
<dbReference type="EMBL" id="JARRAG010000001">
    <property type="protein sequence ID" value="MDG3002472.1"/>
    <property type="molecule type" value="Genomic_DNA"/>
</dbReference>
<keyword evidence="2" id="KW-1185">Reference proteome</keyword>
<dbReference type="InterPro" id="IPR023214">
    <property type="entry name" value="HAD_sf"/>
</dbReference>
<keyword evidence="1" id="KW-0378">Hydrolase</keyword>
<dbReference type="SUPFAM" id="SSF56784">
    <property type="entry name" value="HAD-like"/>
    <property type="match status" value="1"/>
</dbReference>
<dbReference type="InterPro" id="IPR036412">
    <property type="entry name" value="HAD-like_sf"/>
</dbReference>
<dbReference type="NCBIfam" id="TIGR01549">
    <property type="entry name" value="HAD-SF-IA-v1"/>
    <property type="match status" value="1"/>
</dbReference>
<dbReference type="PANTHER" id="PTHR19288">
    <property type="entry name" value="4-NITROPHENYLPHOSPHATASE-RELATED"/>
    <property type="match status" value="1"/>
</dbReference>
<reference evidence="1 2" key="1">
    <citation type="submission" date="2023-03" db="EMBL/GenBank/DDBJ databases">
        <title>Paludisphaera mucosa sp. nov. a novel planctomycete from northern fen.</title>
        <authorList>
            <person name="Ivanova A."/>
        </authorList>
    </citation>
    <scope>NUCLEOTIDE SEQUENCE [LARGE SCALE GENOMIC DNA]</scope>
    <source>
        <strain evidence="1 2">Pla2</strain>
    </source>
</reference>